<feature type="compositionally biased region" description="Low complexity" evidence="1">
    <location>
        <begin position="101"/>
        <end position="121"/>
    </location>
</feature>
<feature type="domain" description="Trypsin-co-occurring" evidence="2">
    <location>
        <begin position="10"/>
        <end position="100"/>
    </location>
</feature>
<evidence type="ECO:0000259" key="2">
    <source>
        <dbReference type="Pfam" id="PF19493"/>
    </source>
</evidence>
<reference evidence="3" key="1">
    <citation type="submission" date="2024-08" db="EMBL/GenBank/DDBJ databases">
        <authorList>
            <person name="Yu S.T."/>
        </authorList>
    </citation>
    <scope>NUCLEOTIDE SEQUENCE</scope>
    <source>
        <strain evidence="3">R33</strain>
    </source>
</reference>
<gene>
    <name evidence="3" type="ORF">AB5J51_35475</name>
</gene>
<feature type="region of interest" description="Disordered" evidence="1">
    <location>
        <begin position="97"/>
        <end position="121"/>
    </location>
</feature>
<sequence length="121" mass="12193">MGAAGAASDVVKVEIAEAGEGLVQVARPGQVVARATRSLGEMLAGVRPVAQRFVESFRGMADAPDEIVVEFGLSLSAEADVVISSTAAEANFSVSLTWHKSPPTDSDTPSAAPAASAGPAQ</sequence>
<dbReference type="InterPro" id="IPR045794">
    <property type="entry name" value="Trypco1"/>
</dbReference>
<organism evidence="3">
    <name type="scientific">Streptomyces sp. R33</name>
    <dbReference type="NCBI Taxonomy" id="3238629"/>
    <lineage>
        <taxon>Bacteria</taxon>
        <taxon>Bacillati</taxon>
        <taxon>Actinomycetota</taxon>
        <taxon>Actinomycetes</taxon>
        <taxon>Kitasatosporales</taxon>
        <taxon>Streptomycetaceae</taxon>
        <taxon>Streptomyces</taxon>
    </lineage>
</organism>
<evidence type="ECO:0000313" key="3">
    <source>
        <dbReference type="EMBL" id="XDV67850.1"/>
    </source>
</evidence>
<evidence type="ECO:0000256" key="1">
    <source>
        <dbReference type="SAM" id="MobiDB-lite"/>
    </source>
</evidence>
<name>A0AB39YCP8_9ACTN</name>
<dbReference type="Pfam" id="PF19493">
    <property type="entry name" value="Trypco1"/>
    <property type="match status" value="1"/>
</dbReference>
<dbReference type="AlphaFoldDB" id="A0AB39YCP8"/>
<proteinExistence type="predicted"/>
<dbReference type="NCBIfam" id="NF041216">
    <property type="entry name" value="CU044_2847_fam"/>
    <property type="match status" value="1"/>
</dbReference>
<dbReference type="EMBL" id="CP165727">
    <property type="protein sequence ID" value="XDV67850.1"/>
    <property type="molecule type" value="Genomic_DNA"/>
</dbReference>
<dbReference type="RefSeq" id="WP_369779563.1">
    <property type="nucleotide sequence ID" value="NZ_CP165727.1"/>
</dbReference>
<protein>
    <submittedName>
        <fullName evidence="3">CU044_2847 family protein</fullName>
    </submittedName>
</protein>
<accession>A0AB39YCP8</accession>